<keyword evidence="1" id="KW-1133">Transmembrane helix</keyword>
<evidence type="ECO:0000313" key="3">
    <source>
        <dbReference type="Proteomes" id="UP000515220"/>
    </source>
</evidence>
<protein>
    <submittedName>
        <fullName evidence="2">Membrane protein</fullName>
    </submittedName>
</protein>
<dbReference type="RefSeq" id="WP_010667547.1">
    <property type="nucleotide sequence ID" value="NZ_AP023326.1"/>
</dbReference>
<dbReference type="GO" id="GO:0005886">
    <property type="term" value="C:plasma membrane"/>
    <property type="evidence" value="ECO:0007669"/>
    <property type="project" value="TreeGrafter"/>
</dbReference>
<proteinExistence type="predicted"/>
<organism evidence="2 3">
    <name type="scientific">Acetobacter aceti</name>
    <dbReference type="NCBI Taxonomy" id="435"/>
    <lineage>
        <taxon>Bacteria</taxon>
        <taxon>Pseudomonadati</taxon>
        <taxon>Pseudomonadota</taxon>
        <taxon>Alphaproteobacteria</taxon>
        <taxon>Acetobacterales</taxon>
        <taxon>Acetobacteraceae</taxon>
        <taxon>Acetobacter</taxon>
        <taxon>Acetobacter subgen. Acetobacter</taxon>
    </lineage>
</organism>
<dbReference type="EMBL" id="AP023326">
    <property type="protein sequence ID" value="BCI68033.1"/>
    <property type="molecule type" value="Genomic_DNA"/>
</dbReference>
<accession>A0A6S6PL12</accession>
<gene>
    <name evidence="2" type="ORF">AAJCM20276_26570</name>
</gene>
<feature type="transmembrane region" description="Helical" evidence="1">
    <location>
        <begin position="421"/>
        <end position="444"/>
    </location>
</feature>
<name>A0A6S6PL12_ACEAC</name>
<dbReference type="Proteomes" id="UP000515220">
    <property type="component" value="Chromosome"/>
</dbReference>
<dbReference type="AlphaFoldDB" id="A0A6S6PL12"/>
<reference evidence="2 3" key="1">
    <citation type="submission" date="2020-07" db="EMBL/GenBank/DDBJ databases">
        <title>Complete Genome Sequence of an acetic acid bacterium, Acetobacter aceti JCM20276.</title>
        <authorList>
            <person name="Hirose Y."/>
            <person name="Mihara H."/>
        </authorList>
    </citation>
    <scope>NUCLEOTIDE SEQUENCE [LARGE SCALE GENOMIC DNA]</scope>
    <source>
        <strain evidence="2 3">JCM20276</strain>
    </source>
</reference>
<dbReference type="InterPro" id="IPR007383">
    <property type="entry name" value="DUF445"/>
</dbReference>
<keyword evidence="1" id="KW-0472">Membrane</keyword>
<dbReference type="Pfam" id="PF04286">
    <property type="entry name" value="DUF445"/>
    <property type="match status" value="1"/>
</dbReference>
<keyword evidence="1" id="KW-0812">Transmembrane</keyword>
<dbReference type="PANTHER" id="PTHR38442">
    <property type="entry name" value="INNER MEMBRANE PROTEIN-RELATED"/>
    <property type="match status" value="1"/>
</dbReference>
<sequence length="447" mass="48979">MSERIWEERHANAINLVMSMQTHPDDEAHRTLARQKRAATGLLAMMAGLTTAGYLAPAYGLLHDSLWLGTLRAGAKAGVVGGLADWFAVTALFRHPLGLPIPHTAIIPAQKERLGLALGRFVTTQVFTEEEIDRVLSKVDLPGFVANILSDPATANTLTSSLMGAVPQMLERLEDGRASAAIGKSLPLLLGGSNLSPVIARGLRSLVDGNQHQEVLSFLLRQLKSGLQAKEPALRAMIETRVREQGGRLVGWAIGGSIANKVLAAASEELDRINPEDSAIREGFTEWVRSEIDRIETDPGRSEEISHTLRSVFSHESMVGWGVDIWARMKRMIEVDITRDDGWTSTLVRETLSRMAIQAREDPAMRQRIEEAARKGITRSLPYLREHLTKFIATVVGNWDANVVSEKLELRVGRDLQYVRVNGTLVGFGVGAILSLLLSLVFGINGQ</sequence>
<feature type="transmembrane region" description="Helical" evidence="1">
    <location>
        <begin position="39"/>
        <end position="61"/>
    </location>
</feature>
<evidence type="ECO:0000256" key="1">
    <source>
        <dbReference type="SAM" id="Phobius"/>
    </source>
</evidence>
<dbReference type="PANTHER" id="PTHR38442:SF1">
    <property type="entry name" value="INNER MEMBRANE PROTEIN"/>
    <property type="match status" value="1"/>
</dbReference>
<evidence type="ECO:0000313" key="2">
    <source>
        <dbReference type="EMBL" id="BCI68033.1"/>
    </source>
</evidence>